<name>A0A9D4M3R8_DREPO</name>
<evidence type="ECO:0000313" key="2">
    <source>
        <dbReference type="Proteomes" id="UP000828390"/>
    </source>
</evidence>
<reference evidence="1" key="1">
    <citation type="journal article" date="2019" name="bioRxiv">
        <title>The Genome of the Zebra Mussel, Dreissena polymorpha: A Resource for Invasive Species Research.</title>
        <authorList>
            <person name="McCartney M.A."/>
            <person name="Auch B."/>
            <person name="Kono T."/>
            <person name="Mallez S."/>
            <person name="Zhang Y."/>
            <person name="Obille A."/>
            <person name="Becker A."/>
            <person name="Abrahante J.E."/>
            <person name="Garbe J."/>
            <person name="Badalamenti J.P."/>
            <person name="Herman A."/>
            <person name="Mangelson H."/>
            <person name="Liachko I."/>
            <person name="Sullivan S."/>
            <person name="Sone E.D."/>
            <person name="Koren S."/>
            <person name="Silverstein K.A.T."/>
            <person name="Beckman K.B."/>
            <person name="Gohl D.M."/>
        </authorList>
    </citation>
    <scope>NUCLEOTIDE SEQUENCE</scope>
    <source>
        <strain evidence="1">Duluth1</strain>
        <tissue evidence="1">Whole animal</tissue>
    </source>
</reference>
<dbReference type="AlphaFoldDB" id="A0A9D4M3R8"/>
<protein>
    <submittedName>
        <fullName evidence="1">Uncharacterized protein</fullName>
    </submittedName>
</protein>
<gene>
    <name evidence="1" type="ORF">DPMN_032848</name>
</gene>
<sequence>MERHGAVCIVKPAWTLPETPSCKVRKLLEEDYASLGLRKLGLRQCVKCHSTSAYAISPVFTERR</sequence>
<reference evidence="1" key="2">
    <citation type="submission" date="2020-11" db="EMBL/GenBank/DDBJ databases">
        <authorList>
            <person name="McCartney M.A."/>
            <person name="Auch B."/>
            <person name="Kono T."/>
            <person name="Mallez S."/>
            <person name="Becker A."/>
            <person name="Gohl D.M."/>
            <person name="Silverstein K.A.T."/>
            <person name="Koren S."/>
            <person name="Bechman K.B."/>
            <person name="Herman A."/>
            <person name="Abrahante J.E."/>
            <person name="Garbe J."/>
        </authorList>
    </citation>
    <scope>NUCLEOTIDE SEQUENCE</scope>
    <source>
        <strain evidence="1">Duluth1</strain>
        <tissue evidence="1">Whole animal</tissue>
    </source>
</reference>
<comment type="caution">
    <text evidence="1">The sequence shown here is derived from an EMBL/GenBank/DDBJ whole genome shotgun (WGS) entry which is preliminary data.</text>
</comment>
<dbReference type="Proteomes" id="UP000828390">
    <property type="component" value="Unassembled WGS sequence"/>
</dbReference>
<dbReference type="EMBL" id="JAIWYP010000002">
    <property type="protein sequence ID" value="KAH3869678.1"/>
    <property type="molecule type" value="Genomic_DNA"/>
</dbReference>
<evidence type="ECO:0000313" key="1">
    <source>
        <dbReference type="EMBL" id="KAH3869678.1"/>
    </source>
</evidence>
<proteinExistence type="predicted"/>
<organism evidence="1 2">
    <name type="scientific">Dreissena polymorpha</name>
    <name type="common">Zebra mussel</name>
    <name type="synonym">Mytilus polymorpha</name>
    <dbReference type="NCBI Taxonomy" id="45954"/>
    <lineage>
        <taxon>Eukaryota</taxon>
        <taxon>Metazoa</taxon>
        <taxon>Spiralia</taxon>
        <taxon>Lophotrochozoa</taxon>
        <taxon>Mollusca</taxon>
        <taxon>Bivalvia</taxon>
        <taxon>Autobranchia</taxon>
        <taxon>Heteroconchia</taxon>
        <taxon>Euheterodonta</taxon>
        <taxon>Imparidentia</taxon>
        <taxon>Neoheterodontei</taxon>
        <taxon>Myida</taxon>
        <taxon>Dreissenoidea</taxon>
        <taxon>Dreissenidae</taxon>
        <taxon>Dreissena</taxon>
    </lineage>
</organism>
<accession>A0A9D4M3R8</accession>
<keyword evidence="2" id="KW-1185">Reference proteome</keyword>